<feature type="compositionally biased region" description="Polar residues" evidence="1">
    <location>
        <begin position="82"/>
        <end position="103"/>
    </location>
</feature>
<feature type="compositionally biased region" description="Polar residues" evidence="1">
    <location>
        <begin position="112"/>
        <end position="125"/>
    </location>
</feature>
<name>A0A7G5H3V9_9BACT</name>
<keyword evidence="3" id="KW-1185">Reference proteome</keyword>
<dbReference type="EMBL" id="CP059732">
    <property type="protein sequence ID" value="QMW05801.1"/>
    <property type="molecule type" value="Genomic_DNA"/>
</dbReference>
<dbReference type="AlphaFoldDB" id="A0A7G5H3V9"/>
<evidence type="ECO:0000256" key="1">
    <source>
        <dbReference type="SAM" id="MobiDB-lite"/>
    </source>
</evidence>
<sequence length="138" mass="15679">MNNNHDMANREIMVRDDQGNQYHLKIINNQLVALDVNGVSLSESERATYSELLPQIDRAMAEKSKVKQETVTEFKAKAAENQRQQLSRLKQAQASKRNHLQSQTEKDATGKSVKQTTDLSSQSEKLANYNRTYAKVVN</sequence>
<reference evidence="2 3" key="1">
    <citation type="submission" date="2020-07" db="EMBL/GenBank/DDBJ databases">
        <title>Spirosoma foliorum sp. nov., isolated from the leaves on the Nejang mountain Korea, Republic of.</title>
        <authorList>
            <person name="Ho H."/>
            <person name="Lee Y.-J."/>
            <person name="Nurcahyanto D.-A."/>
            <person name="Kim S.-G."/>
        </authorList>
    </citation>
    <scope>NUCLEOTIDE SEQUENCE [LARGE SCALE GENOMIC DNA]</scope>
    <source>
        <strain evidence="2 3">PL0136</strain>
    </source>
</reference>
<dbReference type="Proteomes" id="UP000515369">
    <property type="component" value="Chromosome"/>
</dbReference>
<organism evidence="2 3">
    <name type="scientific">Spirosoma foliorum</name>
    <dbReference type="NCBI Taxonomy" id="2710596"/>
    <lineage>
        <taxon>Bacteria</taxon>
        <taxon>Pseudomonadati</taxon>
        <taxon>Bacteroidota</taxon>
        <taxon>Cytophagia</taxon>
        <taxon>Cytophagales</taxon>
        <taxon>Cytophagaceae</taxon>
        <taxon>Spirosoma</taxon>
    </lineage>
</organism>
<proteinExistence type="predicted"/>
<gene>
    <name evidence="2" type="ORF">H3H32_13350</name>
</gene>
<feature type="region of interest" description="Disordered" evidence="1">
    <location>
        <begin position="82"/>
        <end position="125"/>
    </location>
</feature>
<evidence type="ECO:0000313" key="3">
    <source>
        <dbReference type="Proteomes" id="UP000515369"/>
    </source>
</evidence>
<dbReference type="KEGG" id="sfol:H3H32_13350"/>
<protein>
    <submittedName>
        <fullName evidence="2">Uncharacterized protein</fullName>
    </submittedName>
</protein>
<accession>A0A7G5H3V9</accession>
<evidence type="ECO:0000313" key="2">
    <source>
        <dbReference type="EMBL" id="QMW05801.1"/>
    </source>
</evidence>
<dbReference type="RefSeq" id="WP_182463178.1">
    <property type="nucleotide sequence ID" value="NZ_CP059732.1"/>
</dbReference>